<sequence>MYRKEVEKLESQTSLDLRSSARSYYKIGIDAFHNARMKGWVDFQPAIGNLCISVELLLKSIIAHKSLYMLYAGLPDEAKLLLCYPESLTKEHNSLSYINDLRYFSYKTIELDKASSLFFHFYPEVKQEYKGFLSSLSLIRNVSVHASVPDFQRYELESIAYHSTKLFQKISELSVFKYFSFTPEKKTASFLQLYEEEKVKKVKNALDNARRIVKSGKFGETFYYSEDWTQMMQECPICGEGGLFTGETEETSDEDGISLTFLCESFLCEACGLKLDDFEELELAGMETSIDRDNDVEQWCHENGYDDDDRWYYS</sequence>
<evidence type="ECO:0000313" key="1">
    <source>
        <dbReference type="EMBL" id="ASG66071.1"/>
    </source>
</evidence>
<dbReference type="Proteomes" id="UP000197717">
    <property type="component" value="Chromosome"/>
</dbReference>
<gene>
    <name evidence="1" type="ORF">CEW91_07875</name>
</gene>
<keyword evidence="2" id="KW-1185">Reference proteome</keyword>
<evidence type="ECO:0000313" key="2">
    <source>
        <dbReference type="Proteomes" id="UP000197717"/>
    </source>
</evidence>
<proteinExistence type="predicted"/>
<protein>
    <recommendedName>
        <fullName evidence="3">HEPN domain-containing protein</fullName>
    </recommendedName>
</protein>
<reference evidence="1 2" key="1">
    <citation type="submission" date="2017-06" db="EMBL/GenBank/DDBJ databases">
        <title>Complete genome sequence of Idiomarina piscisalsi strain 10PY1A isolated from soil of Soudi Arabia.</title>
        <authorList>
            <person name="Kim M.-C."/>
            <person name="Jung B.K."/>
            <person name="Budiyanto F."/>
            <person name="Nzila A."/>
            <person name="Shin J.-H."/>
        </authorList>
    </citation>
    <scope>NUCLEOTIDE SEQUENCE [LARGE SCALE GENOMIC DNA]</scope>
    <source>
        <strain evidence="1 2">10PY1A</strain>
    </source>
</reference>
<name>A0ABM6LTY9_9GAMM</name>
<organism evidence="1 2">
    <name type="scientific">Idiomarina piscisalsi</name>
    <dbReference type="NCBI Taxonomy" id="1096243"/>
    <lineage>
        <taxon>Bacteria</taxon>
        <taxon>Pseudomonadati</taxon>
        <taxon>Pseudomonadota</taxon>
        <taxon>Gammaproteobacteria</taxon>
        <taxon>Alteromonadales</taxon>
        <taxon>Idiomarinaceae</taxon>
        <taxon>Idiomarina</taxon>
    </lineage>
</organism>
<evidence type="ECO:0008006" key="3">
    <source>
        <dbReference type="Google" id="ProtNLM"/>
    </source>
</evidence>
<dbReference type="EMBL" id="CP022133">
    <property type="protein sequence ID" value="ASG66071.1"/>
    <property type="molecule type" value="Genomic_DNA"/>
</dbReference>
<accession>A0ABM6LTY9</accession>